<dbReference type="PANTHER" id="PTHR11220:SF58">
    <property type="entry name" value="SOUL HEME-BINDING FAMILY PROTEIN"/>
    <property type="match status" value="1"/>
</dbReference>
<dbReference type="Gene3D" id="3.20.80.10">
    <property type="entry name" value="Regulatory factor, effector binding domain"/>
    <property type="match status" value="1"/>
</dbReference>
<evidence type="ECO:0008006" key="5">
    <source>
        <dbReference type="Google" id="ProtNLM"/>
    </source>
</evidence>
<dbReference type="AlphaFoldDB" id="A0A1Z5K514"/>
<dbReference type="SUPFAM" id="SSF55136">
    <property type="entry name" value="Probable bacterial effector-binding domain"/>
    <property type="match status" value="1"/>
</dbReference>
<dbReference type="InterPro" id="IPR006917">
    <property type="entry name" value="SOUL_heme-bd"/>
</dbReference>
<name>A0A1Z5K514_FISSO</name>
<feature type="chain" id="PRO_5012984087" description="SOUL heme-binding protein" evidence="2">
    <location>
        <begin position="19"/>
        <end position="387"/>
    </location>
</feature>
<proteinExistence type="inferred from homology"/>
<evidence type="ECO:0000313" key="3">
    <source>
        <dbReference type="EMBL" id="GAX21324.1"/>
    </source>
</evidence>
<dbReference type="OrthoDB" id="6424451at2759"/>
<dbReference type="PANTHER" id="PTHR11220">
    <property type="entry name" value="HEME-BINDING PROTEIN-RELATED"/>
    <property type="match status" value="1"/>
</dbReference>
<evidence type="ECO:0000313" key="4">
    <source>
        <dbReference type="Proteomes" id="UP000198406"/>
    </source>
</evidence>
<keyword evidence="2" id="KW-0732">Signal</keyword>
<comment type="similarity">
    <text evidence="1">Belongs to the HEBP family.</text>
</comment>
<sequence length="387" mass="43259">MRFVLLLLCPFPLSSVSGFVMSQGKNSFSTTTTLFQNQIIAAESTATTVYVSLTDEQRVERLQQALAKDPAGAKELLNELATLRSQSEAVRQAYVDDLLEAIPTNLPFWTAVPLTARVSKRSRWAALKRTLSLTTPTVNDGEEDTVEGRERRRRRAFVLLLKSLAGEDVKRQPAIRSLEKQALQESKVNAKDLVQRRPADLETPQYTVLQQKSNFEIRKYDPFSVCSVSVSTTRPVNNTTDEAVASPEQPSSRAFGSLAGYLFGKNKEQQAMKMTTPVLMTGGENRTMSFVLPSAYWNGSKVAPEPLGGSGVRLEDVPGEVRAVVMFGGYASKNEVDQRKSQLRRYLAEQSEWKYNEEDVFAVAQYNDPFTPPWKRLNEVSLPVYKS</sequence>
<protein>
    <recommendedName>
        <fullName evidence="5">SOUL heme-binding protein</fullName>
    </recommendedName>
</protein>
<gene>
    <name evidence="3" type="ORF">FisN_1Lh159</name>
</gene>
<reference evidence="3 4" key="1">
    <citation type="journal article" date="2015" name="Plant Cell">
        <title>Oil accumulation by the oleaginous diatom Fistulifera solaris as revealed by the genome and transcriptome.</title>
        <authorList>
            <person name="Tanaka T."/>
            <person name="Maeda Y."/>
            <person name="Veluchamy A."/>
            <person name="Tanaka M."/>
            <person name="Abida H."/>
            <person name="Marechal E."/>
            <person name="Bowler C."/>
            <person name="Muto M."/>
            <person name="Sunaga Y."/>
            <person name="Tanaka M."/>
            <person name="Yoshino T."/>
            <person name="Taniguchi T."/>
            <person name="Fukuda Y."/>
            <person name="Nemoto M."/>
            <person name="Matsumoto M."/>
            <person name="Wong P.S."/>
            <person name="Aburatani S."/>
            <person name="Fujibuchi W."/>
        </authorList>
    </citation>
    <scope>NUCLEOTIDE SEQUENCE [LARGE SCALE GENOMIC DNA]</scope>
    <source>
        <strain evidence="3 4">JPCC DA0580</strain>
    </source>
</reference>
<dbReference type="Proteomes" id="UP000198406">
    <property type="component" value="Unassembled WGS sequence"/>
</dbReference>
<evidence type="ECO:0000256" key="2">
    <source>
        <dbReference type="SAM" id="SignalP"/>
    </source>
</evidence>
<comment type="caution">
    <text evidence="3">The sequence shown here is derived from an EMBL/GenBank/DDBJ whole genome shotgun (WGS) entry which is preliminary data.</text>
</comment>
<organism evidence="3 4">
    <name type="scientific">Fistulifera solaris</name>
    <name type="common">Oleaginous diatom</name>
    <dbReference type="NCBI Taxonomy" id="1519565"/>
    <lineage>
        <taxon>Eukaryota</taxon>
        <taxon>Sar</taxon>
        <taxon>Stramenopiles</taxon>
        <taxon>Ochrophyta</taxon>
        <taxon>Bacillariophyta</taxon>
        <taxon>Bacillariophyceae</taxon>
        <taxon>Bacillariophycidae</taxon>
        <taxon>Naviculales</taxon>
        <taxon>Naviculaceae</taxon>
        <taxon>Fistulifera</taxon>
    </lineage>
</organism>
<dbReference type="InterPro" id="IPR011256">
    <property type="entry name" value="Reg_factor_effector_dom_sf"/>
</dbReference>
<feature type="signal peptide" evidence="2">
    <location>
        <begin position="1"/>
        <end position="18"/>
    </location>
</feature>
<accession>A0A1Z5K514</accession>
<dbReference type="Pfam" id="PF04832">
    <property type="entry name" value="SOUL"/>
    <property type="match status" value="1"/>
</dbReference>
<keyword evidence="4" id="KW-1185">Reference proteome</keyword>
<evidence type="ECO:0000256" key="1">
    <source>
        <dbReference type="ARBA" id="ARBA00009817"/>
    </source>
</evidence>
<dbReference type="EMBL" id="BDSP01000162">
    <property type="protein sequence ID" value="GAX21324.1"/>
    <property type="molecule type" value="Genomic_DNA"/>
</dbReference>
<dbReference type="InParanoid" id="A0A1Z5K514"/>